<name>A0A1F4XL56_9BACT</name>
<dbReference type="InterPro" id="IPR036591">
    <property type="entry name" value="YggU-like_sf"/>
</dbReference>
<organism evidence="2 3">
    <name type="scientific">Candidatus Abawacabacteria bacterium RBG_16_42_10</name>
    <dbReference type="NCBI Taxonomy" id="1817814"/>
    <lineage>
        <taxon>Bacteria</taxon>
        <taxon>Candidatus Abawacaibacteriota</taxon>
    </lineage>
</organism>
<accession>A0A1F4XL56</accession>
<reference evidence="2 3" key="1">
    <citation type="journal article" date="2016" name="Nat. Commun.">
        <title>Thousands of microbial genomes shed light on interconnected biogeochemical processes in an aquifer system.</title>
        <authorList>
            <person name="Anantharaman K."/>
            <person name="Brown C.T."/>
            <person name="Hug L.A."/>
            <person name="Sharon I."/>
            <person name="Castelle C.J."/>
            <person name="Probst A.J."/>
            <person name="Thomas B.C."/>
            <person name="Singh A."/>
            <person name="Wilkins M.J."/>
            <person name="Karaoz U."/>
            <person name="Brodie E.L."/>
            <person name="Williams K.H."/>
            <person name="Hubbard S.S."/>
            <person name="Banfield J.F."/>
        </authorList>
    </citation>
    <scope>NUCLEOTIDE SEQUENCE [LARGE SCALE GENOMIC DNA]</scope>
</reference>
<dbReference type="InterPro" id="IPR003746">
    <property type="entry name" value="DUF167"/>
</dbReference>
<evidence type="ECO:0000313" key="2">
    <source>
        <dbReference type="EMBL" id="OGC82360.1"/>
    </source>
</evidence>
<dbReference type="SMART" id="SM01152">
    <property type="entry name" value="DUF167"/>
    <property type="match status" value="1"/>
</dbReference>
<dbReference type="NCBIfam" id="TIGR00251">
    <property type="entry name" value="DUF167 family protein"/>
    <property type="match status" value="1"/>
</dbReference>
<dbReference type="SUPFAM" id="SSF69786">
    <property type="entry name" value="YggU-like"/>
    <property type="match status" value="1"/>
</dbReference>
<protein>
    <submittedName>
        <fullName evidence="2">Uncharacterized protein</fullName>
    </submittedName>
</protein>
<gene>
    <name evidence="2" type="ORF">A2V81_02415</name>
</gene>
<evidence type="ECO:0000256" key="1">
    <source>
        <dbReference type="ARBA" id="ARBA00010364"/>
    </source>
</evidence>
<comment type="caution">
    <text evidence="2">The sequence shown here is derived from an EMBL/GenBank/DDBJ whole genome shotgun (WGS) entry which is preliminary data.</text>
</comment>
<sequence length="82" mass="8908">MPCINVLVKAHPKRKTMIVNEDSQGNLVVSIGAQRAEGKANEVLLALLSDHFKVAKTSIKILKGHTSTKKVIELPTTPSSKF</sequence>
<dbReference type="Gene3D" id="3.30.1200.10">
    <property type="entry name" value="YggU-like"/>
    <property type="match status" value="1"/>
</dbReference>
<dbReference type="EMBL" id="MEWR01000008">
    <property type="protein sequence ID" value="OGC82360.1"/>
    <property type="molecule type" value="Genomic_DNA"/>
</dbReference>
<dbReference type="STRING" id="1817814.A2V81_02415"/>
<dbReference type="Pfam" id="PF02594">
    <property type="entry name" value="DUF167"/>
    <property type="match status" value="1"/>
</dbReference>
<dbReference type="Proteomes" id="UP000177614">
    <property type="component" value="Unassembled WGS sequence"/>
</dbReference>
<comment type="similarity">
    <text evidence="1">Belongs to the UPF0235 family.</text>
</comment>
<dbReference type="AlphaFoldDB" id="A0A1F4XL56"/>
<evidence type="ECO:0000313" key="3">
    <source>
        <dbReference type="Proteomes" id="UP000177614"/>
    </source>
</evidence>
<proteinExistence type="inferred from homology"/>